<dbReference type="Pfam" id="PF03807">
    <property type="entry name" value="F420_oxidored"/>
    <property type="match status" value="1"/>
</dbReference>
<evidence type="ECO:0000256" key="2">
    <source>
        <dbReference type="ARBA" id="ARBA00022857"/>
    </source>
</evidence>
<dbReference type="PANTHER" id="PTHR11645">
    <property type="entry name" value="PYRROLINE-5-CARBOXYLATE REDUCTASE"/>
    <property type="match status" value="1"/>
</dbReference>
<keyword evidence="4 7" id="KW-0641">Proline biosynthesis</keyword>
<evidence type="ECO:0000256" key="3">
    <source>
        <dbReference type="ARBA" id="ARBA00023002"/>
    </source>
</evidence>
<comment type="catalytic activity">
    <reaction evidence="4">
        <text>L-proline + NAD(+) = (S)-1-pyrroline-5-carboxylate + NADH + 2 H(+)</text>
        <dbReference type="Rhea" id="RHEA:14105"/>
        <dbReference type="ChEBI" id="CHEBI:15378"/>
        <dbReference type="ChEBI" id="CHEBI:17388"/>
        <dbReference type="ChEBI" id="CHEBI:57540"/>
        <dbReference type="ChEBI" id="CHEBI:57945"/>
        <dbReference type="ChEBI" id="CHEBI:60039"/>
        <dbReference type="EC" id="1.5.1.2"/>
    </reaction>
</comment>
<dbReference type="SUPFAM" id="SSF51735">
    <property type="entry name" value="NAD(P)-binding Rossmann-fold domains"/>
    <property type="match status" value="1"/>
</dbReference>
<evidence type="ECO:0000256" key="5">
    <source>
        <dbReference type="NCBIfam" id="TIGR00112"/>
    </source>
</evidence>
<comment type="function">
    <text evidence="4">Catalyzes the reduction of 1-pyrroline-5-carboxylate (PCA) to L-proline.</text>
</comment>
<dbReference type="InterPro" id="IPR029036">
    <property type="entry name" value="P5CR_dimer"/>
</dbReference>
<dbReference type="Pfam" id="PF14748">
    <property type="entry name" value="P5CR_dimer"/>
    <property type="match status" value="1"/>
</dbReference>
<feature type="binding site" evidence="6">
    <location>
        <begin position="73"/>
        <end position="76"/>
    </location>
    <ligand>
        <name>NADP(+)</name>
        <dbReference type="ChEBI" id="CHEBI:58349"/>
    </ligand>
</feature>
<feature type="binding site" evidence="6">
    <location>
        <position position="60"/>
    </location>
    <ligand>
        <name>NADPH</name>
        <dbReference type="ChEBI" id="CHEBI:57783"/>
    </ligand>
</feature>
<dbReference type="RefSeq" id="WP_080886381.1">
    <property type="nucleotide sequence ID" value="NZ_LT828648.1"/>
</dbReference>
<dbReference type="SUPFAM" id="SSF48179">
    <property type="entry name" value="6-phosphogluconate dehydrogenase C-terminal domain-like"/>
    <property type="match status" value="1"/>
</dbReference>
<comment type="pathway">
    <text evidence="4 7">Amino-acid biosynthesis; L-proline biosynthesis; L-proline from L-glutamate 5-semialdehyde: step 1/1.</text>
</comment>
<dbReference type="GO" id="GO:0004735">
    <property type="term" value="F:pyrroline-5-carboxylate reductase activity"/>
    <property type="evidence" value="ECO:0007669"/>
    <property type="project" value="UniProtKB-UniRule"/>
</dbReference>
<dbReference type="InterPro" id="IPR008927">
    <property type="entry name" value="6-PGluconate_DH-like_C_sf"/>
</dbReference>
<dbReference type="EMBL" id="LT828648">
    <property type="protein sequence ID" value="SLM47915.1"/>
    <property type="molecule type" value="Genomic_DNA"/>
</dbReference>
<name>A0A1W1I4L2_9BACT</name>
<gene>
    <name evidence="4 10" type="primary">proC</name>
    <name evidence="10" type="ORF">NSJP_1743</name>
</gene>
<keyword evidence="3 4" id="KW-0560">Oxidoreductase</keyword>
<keyword evidence="11" id="KW-1185">Reference proteome</keyword>
<dbReference type="GO" id="GO:0055129">
    <property type="term" value="P:L-proline biosynthetic process"/>
    <property type="evidence" value="ECO:0007669"/>
    <property type="project" value="UniProtKB-UniRule"/>
</dbReference>
<dbReference type="InterPro" id="IPR053790">
    <property type="entry name" value="P5CR-like_CS"/>
</dbReference>
<dbReference type="PANTHER" id="PTHR11645:SF0">
    <property type="entry name" value="PYRROLINE-5-CARBOXYLATE REDUCTASE 3"/>
    <property type="match status" value="1"/>
</dbReference>
<dbReference type="Gene3D" id="3.40.50.720">
    <property type="entry name" value="NAD(P)-binding Rossmann-like Domain"/>
    <property type="match status" value="1"/>
</dbReference>
<dbReference type="EC" id="1.5.1.2" evidence="4 5"/>
<dbReference type="Proteomes" id="UP000192042">
    <property type="component" value="Chromosome I"/>
</dbReference>
<keyword evidence="2 4" id="KW-0521">NADP</keyword>
<evidence type="ECO:0000256" key="4">
    <source>
        <dbReference type="HAMAP-Rule" id="MF_01925"/>
    </source>
</evidence>
<comment type="similarity">
    <text evidence="1 4 7">Belongs to the pyrroline-5-carboxylate reductase family.</text>
</comment>
<dbReference type="UniPathway" id="UPA00098">
    <property type="reaction ID" value="UER00361"/>
</dbReference>
<feature type="domain" description="Pyrroline-5-carboxylate reductase dimerisation" evidence="9">
    <location>
        <begin position="164"/>
        <end position="268"/>
    </location>
</feature>
<reference evidence="10 11" key="1">
    <citation type="submission" date="2017-03" db="EMBL/GenBank/DDBJ databases">
        <authorList>
            <person name="Afonso C.L."/>
            <person name="Miller P.J."/>
            <person name="Scott M.A."/>
            <person name="Spackman E."/>
            <person name="Goraichik I."/>
            <person name="Dimitrov K.M."/>
            <person name="Suarez D.L."/>
            <person name="Swayne D.E."/>
        </authorList>
    </citation>
    <scope>NUCLEOTIDE SEQUENCE [LARGE SCALE GENOMIC DNA]</scope>
    <source>
        <strain evidence="10">Genome sequencing of Nitrospira japonica strain NJ11</strain>
    </source>
</reference>
<dbReference type="AlphaFoldDB" id="A0A1W1I4L2"/>
<dbReference type="GO" id="GO:0005737">
    <property type="term" value="C:cytoplasm"/>
    <property type="evidence" value="ECO:0007669"/>
    <property type="project" value="UniProtKB-SubCell"/>
</dbReference>
<proteinExistence type="inferred from homology"/>
<keyword evidence="4" id="KW-0963">Cytoplasm</keyword>
<evidence type="ECO:0000259" key="9">
    <source>
        <dbReference type="Pfam" id="PF14748"/>
    </source>
</evidence>
<evidence type="ECO:0000256" key="1">
    <source>
        <dbReference type="ARBA" id="ARBA00005525"/>
    </source>
</evidence>
<keyword evidence="4 7" id="KW-0028">Amino-acid biosynthesis</keyword>
<dbReference type="KEGG" id="nja:NSJP_1743"/>
<evidence type="ECO:0000313" key="10">
    <source>
        <dbReference type="EMBL" id="SLM47915.1"/>
    </source>
</evidence>
<dbReference type="InterPro" id="IPR036291">
    <property type="entry name" value="NAD(P)-bd_dom_sf"/>
</dbReference>
<sequence>MPDPVISVGFVGGGQMAEAIVGGMLGAKLCSPQGLWATDPVAARRDQLKTLFGIRVGEDNRALTEWADLVILAVKPQVLPGVLKEIGSFLAGKLVVSIVAGLPIRVIAERAPGVRGIIRAMPNQPVFVREGMTALTGGHAAPAADLSFVRAMFEAVGRVVEVDERLMDAVTGLSGSGPAYVFQAIEALADGGVKMGLPRRTADLLAAQTVFGAARMVLESREHPASLKDRVASPGGTTIAGLHRLEQGGFRATLMGAVEAATKRSEELGR</sequence>
<dbReference type="Gene3D" id="1.10.3730.10">
    <property type="entry name" value="ProC C-terminal domain-like"/>
    <property type="match status" value="1"/>
</dbReference>
<dbReference type="InterPro" id="IPR028939">
    <property type="entry name" value="P5C_Rdtase_cat_N"/>
</dbReference>
<dbReference type="OrthoDB" id="9805754at2"/>
<evidence type="ECO:0000259" key="8">
    <source>
        <dbReference type="Pfam" id="PF03807"/>
    </source>
</evidence>
<dbReference type="InterPro" id="IPR000304">
    <property type="entry name" value="Pyrroline-COOH_reductase"/>
</dbReference>
<dbReference type="STRING" id="1325564.NSJP_1743"/>
<dbReference type="FunFam" id="1.10.3730.10:FF:000001">
    <property type="entry name" value="Pyrroline-5-carboxylate reductase"/>
    <property type="match status" value="1"/>
</dbReference>
<accession>A0A1W1I4L2</accession>
<dbReference type="HAMAP" id="MF_01925">
    <property type="entry name" value="P5C_reductase"/>
    <property type="match status" value="1"/>
</dbReference>
<dbReference type="PIRSF" id="PIRSF000193">
    <property type="entry name" value="Pyrrol-5-carb_rd"/>
    <property type="match status" value="1"/>
</dbReference>
<comment type="subcellular location">
    <subcellularLocation>
        <location evidence="4">Cytoplasm</location>
    </subcellularLocation>
</comment>
<comment type="catalytic activity">
    <reaction evidence="4 7">
        <text>L-proline + NADP(+) = (S)-1-pyrroline-5-carboxylate + NADPH + 2 H(+)</text>
        <dbReference type="Rhea" id="RHEA:14109"/>
        <dbReference type="ChEBI" id="CHEBI:15378"/>
        <dbReference type="ChEBI" id="CHEBI:17388"/>
        <dbReference type="ChEBI" id="CHEBI:57783"/>
        <dbReference type="ChEBI" id="CHEBI:58349"/>
        <dbReference type="ChEBI" id="CHEBI:60039"/>
        <dbReference type="EC" id="1.5.1.2"/>
    </reaction>
</comment>
<evidence type="ECO:0000256" key="6">
    <source>
        <dbReference type="PIRSR" id="PIRSR000193-1"/>
    </source>
</evidence>
<dbReference type="NCBIfam" id="TIGR00112">
    <property type="entry name" value="proC"/>
    <property type="match status" value="1"/>
</dbReference>
<feature type="domain" description="Pyrroline-5-carboxylate reductase catalytic N-terminal" evidence="8">
    <location>
        <begin position="8"/>
        <end position="101"/>
    </location>
</feature>
<dbReference type="PROSITE" id="PS00521">
    <property type="entry name" value="P5CR"/>
    <property type="match status" value="1"/>
</dbReference>
<protein>
    <recommendedName>
        <fullName evidence="4 5">Pyrroline-5-carboxylate reductase</fullName>
        <shortName evidence="4">P5C reductase</shortName>
        <shortName evidence="4">P5CR</shortName>
        <ecNumber evidence="4 5">1.5.1.2</ecNumber>
    </recommendedName>
    <alternativeName>
        <fullName evidence="4">PCA reductase</fullName>
    </alternativeName>
</protein>
<organism evidence="10 11">
    <name type="scientific">Nitrospira japonica</name>
    <dbReference type="NCBI Taxonomy" id="1325564"/>
    <lineage>
        <taxon>Bacteria</taxon>
        <taxon>Pseudomonadati</taxon>
        <taxon>Nitrospirota</taxon>
        <taxon>Nitrospiria</taxon>
        <taxon>Nitrospirales</taxon>
        <taxon>Nitrospiraceae</taxon>
        <taxon>Nitrospira</taxon>
    </lineage>
</organism>
<evidence type="ECO:0000313" key="11">
    <source>
        <dbReference type="Proteomes" id="UP000192042"/>
    </source>
</evidence>
<evidence type="ECO:0000256" key="7">
    <source>
        <dbReference type="RuleBase" id="RU003903"/>
    </source>
</evidence>